<dbReference type="PANTHER" id="PTHR47526:SF3">
    <property type="entry name" value="PHD-TYPE DOMAIN-CONTAINING PROTEIN"/>
    <property type="match status" value="1"/>
</dbReference>
<sequence length="276" mass="31236">MDSKEKEKESQNKSGVDYSFLISEYAKQLDFPVRDQYLQKIAAIGIDPVLVEGKDFKLDCLPPVESTDILWYLVLETSFYTQKQFKAFRSLEAYNQMVSGFIASVQGYIIADKFLVLAKVRHSQRMNNSLISCWVITEREGTILFAHCLGCKAGLAETCSHIASVLFYLEAWTKINGRLACTQVKCSWLLPTYVKQVEYEKVQEINFTSARKMKNDLDAKIENLSNVSSPDNSAKGNVSKEIPLPSKPEMDTFYAKLSKCSRKPIALSLMPKYADS</sequence>
<evidence type="ECO:0000313" key="2">
    <source>
        <dbReference type="EMBL" id="CAH3033677.1"/>
    </source>
</evidence>
<dbReference type="AlphaFoldDB" id="A0AAU9VPI8"/>
<dbReference type="PANTHER" id="PTHR47526">
    <property type="entry name" value="ATP-DEPENDENT DNA HELICASE"/>
    <property type="match status" value="1"/>
</dbReference>
<organism evidence="2 3">
    <name type="scientific">Pocillopora meandrina</name>
    <dbReference type="NCBI Taxonomy" id="46732"/>
    <lineage>
        <taxon>Eukaryota</taxon>
        <taxon>Metazoa</taxon>
        <taxon>Cnidaria</taxon>
        <taxon>Anthozoa</taxon>
        <taxon>Hexacorallia</taxon>
        <taxon>Scleractinia</taxon>
        <taxon>Astrocoeniina</taxon>
        <taxon>Pocilloporidae</taxon>
        <taxon>Pocillopora</taxon>
    </lineage>
</organism>
<accession>A0AAU9VPI8</accession>
<proteinExistence type="predicted"/>
<keyword evidence="3" id="KW-1185">Reference proteome</keyword>
<protein>
    <recommendedName>
        <fullName evidence="4">SWIM-type domain-containing protein</fullName>
    </recommendedName>
</protein>
<feature type="compositionally biased region" description="Polar residues" evidence="1">
    <location>
        <begin position="225"/>
        <end position="236"/>
    </location>
</feature>
<gene>
    <name evidence="2" type="ORF">PMEA_00010232</name>
</gene>
<evidence type="ECO:0008006" key="4">
    <source>
        <dbReference type="Google" id="ProtNLM"/>
    </source>
</evidence>
<comment type="caution">
    <text evidence="2">The sequence shown here is derived from an EMBL/GenBank/DDBJ whole genome shotgun (WGS) entry which is preliminary data.</text>
</comment>
<name>A0AAU9VPI8_9CNID</name>
<reference evidence="2 3" key="1">
    <citation type="submission" date="2022-05" db="EMBL/GenBank/DDBJ databases">
        <authorList>
            <consortium name="Genoscope - CEA"/>
            <person name="William W."/>
        </authorList>
    </citation>
    <scope>NUCLEOTIDE SEQUENCE [LARGE SCALE GENOMIC DNA]</scope>
</reference>
<evidence type="ECO:0000256" key="1">
    <source>
        <dbReference type="SAM" id="MobiDB-lite"/>
    </source>
</evidence>
<dbReference type="Proteomes" id="UP001159428">
    <property type="component" value="Unassembled WGS sequence"/>
</dbReference>
<feature type="region of interest" description="Disordered" evidence="1">
    <location>
        <begin position="225"/>
        <end position="244"/>
    </location>
</feature>
<evidence type="ECO:0000313" key="3">
    <source>
        <dbReference type="Proteomes" id="UP001159428"/>
    </source>
</evidence>
<dbReference type="EMBL" id="CALNXJ010000002">
    <property type="protein sequence ID" value="CAH3033677.1"/>
    <property type="molecule type" value="Genomic_DNA"/>
</dbReference>